<name>A0A6A3AUH4_HIBSY</name>
<evidence type="ECO:0000259" key="1">
    <source>
        <dbReference type="Pfam" id="PF14576"/>
    </source>
</evidence>
<dbReference type="InterPro" id="IPR027942">
    <property type="entry name" value="SEO_N"/>
</dbReference>
<evidence type="ECO:0000313" key="2">
    <source>
        <dbReference type="EMBL" id="KAE8706765.1"/>
    </source>
</evidence>
<dbReference type="InterPro" id="IPR039299">
    <property type="entry name" value="SEOA"/>
</dbReference>
<dbReference type="Proteomes" id="UP000436088">
    <property type="component" value="Unassembled WGS sequence"/>
</dbReference>
<dbReference type="PANTHER" id="PTHR33232">
    <property type="entry name" value="PROTEIN SIEVE ELEMENT OCCLUSION B-LIKE"/>
    <property type="match status" value="1"/>
</dbReference>
<dbReference type="PANTHER" id="PTHR33232:SF12">
    <property type="entry name" value="PROTEIN SIEVE ELEMENT OCCLUSION B-LIKE"/>
    <property type="match status" value="1"/>
</dbReference>
<reference evidence="2" key="1">
    <citation type="submission" date="2019-09" db="EMBL/GenBank/DDBJ databases">
        <title>Draft genome information of white flower Hibiscus syriacus.</title>
        <authorList>
            <person name="Kim Y.-M."/>
        </authorList>
    </citation>
    <scope>NUCLEOTIDE SEQUENCE [LARGE SCALE GENOMIC DNA]</scope>
    <source>
        <strain evidence="2">YM2019G1</strain>
    </source>
</reference>
<sequence>METPTALSTSLSSKTSDTLLDEVRTTHSSDDVRAVDLKPILQIMDKILHDVGVINEKNGGNVTLKNTALPPFGNGTLEAILADVHNVSGELSCNCPGGDDAHATTLKLLEMLKTYSWNAKVVLALAAFTANLGEYWLLLQRGNTNSLASSVAFLRQVPEIERLYTLKEEVTKLVQAIGNLAMLNAKLVMKLHQWYFSKDTPPISDANLEIIRAAYWTIHSFVQMASLLGLRNKNTSLTSEEGKALIIQLENEVNQIYAILKHHYKSCKVYIGKEIEEAYQSLLKLMQIPGGGNIEEILNRFLGGQGKVDIDKLRSKHVLFLITDLDISLEEITLLNELYEKTASYEIVWLPVVDGLYNKQKFMKLKEHMKWYTDVPTVLEPAVIKYIREVWHFIKSPIAVILTPEGEMTCQNALPLLWTWGNEAFPFTAETQRTLWHARYSWGLDFLFDDVIDPEIRKWVRIDKIMQRQRVDRKGDRKAARSQHARSSVRKAFLGSTAEHVILVHKNESGEDPE</sequence>
<dbReference type="AlphaFoldDB" id="A0A6A3AUH4"/>
<dbReference type="EMBL" id="VEPZ02000967">
    <property type="protein sequence ID" value="KAE8706765.1"/>
    <property type="molecule type" value="Genomic_DNA"/>
</dbReference>
<keyword evidence="3" id="KW-1185">Reference proteome</keyword>
<organism evidence="2 3">
    <name type="scientific">Hibiscus syriacus</name>
    <name type="common">Rose of Sharon</name>
    <dbReference type="NCBI Taxonomy" id="106335"/>
    <lineage>
        <taxon>Eukaryota</taxon>
        <taxon>Viridiplantae</taxon>
        <taxon>Streptophyta</taxon>
        <taxon>Embryophyta</taxon>
        <taxon>Tracheophyta</taxon>
        <taxon>Spermatophyta</taxon>
        <taxon>Magnoliopsida</taxon>
        <taxon>eudicotyledons</taxon>
        <taxon>Gunneridae</taxon>
        <taxon>Pentapetalae</taxon>
        <taxon>rosids</taxon>
        <taxon>malvids</taxon>
        <taxon>Malvales</taxon>
        <taxon>Malvaceae</taxon>
        <taxon>Malvoideae</taxon>
        <taxon>Hibiscus</taxon>
    </lineage>
</organism>
<dbReference type="GO" id="GO:0010088">
    <property type="term" value="P:phloem development"/>
    <property type="evidence" value="ECO:0007669"/>
    <property type="project" value="InterPro"/>
</dbReference>
<comment type="caution">
    <text evidence="2">The sequence shown here is derived from an EMBL/GenBank/DDBJ whole genome shotgun (WGS) entry which is preliminary data.</text>
</comment>
<proteinExistence type="predicted"/>
<evidence type="ECO:0000313" key="3">
    <source>
        <dbReference type="Proteomes" id="UP000436088"/>
    </source>
</evidence>
<feature type="domain" description="Sieve element occlusion N-terminal" evidence="1">
    <location>
        <begin position="17"/>
        <end position="288"/>
    </location>
</feature>
<gene>
    <name evidence="2" type="ORF">F3Y22_tig00110388pilonHSYRG00220</name>
</gene>
<accession>A0A6A3AUH4</accession>
<protein>
    <recommendedName>
        <fullName evidence="1">Sieve element occlusion N-terminal domain-containing protein</fullName>
    </recommendedName>
</protein>
<dbReference type="Pfam" id="PF14576">
    <property type="entry name" value="SEO_N"/>
    <property type="match status" value="1"/>
</dbReference>